<feature type="domain" description="S5 DRBM" evidence="7">
    <location>
        <begin position="268"/>
        <end position="331"/>
    </location>
</feature>
<keyword evidence="3 4" id="KW-0687">Ribonucleoprotein</keyword>
<dbReference type="Gene3D" id="3.30.230.10">
    <property type="match status" value="1"/>
</dbReference>
<dbReference type="GO" id="GO:0005737">
    <property type="term" value="C:cytoplasm"/>
    <property type="evidence" value="ECO:0007669"/>
    <property type="project" value="UniProtKB-ARBA"/>
</dbReference>
<dbReference type="Gene3D" id="3.30.160.20">
    <property type="match status" value="1"/>
</dbReference>
<dbReference type="FunFam" id="3.30.230.10:FF:000002">
    <property type="entry name" value="30S ribosomal protein S5"/>
    <property type="match status" value="1"/>
</dbReference>
<evidence type="ECO:0000259" key="7">
    <source>
        <dbReference type="PROSITE" id="PS50881"/>
    </source>
</evidence>
<feature type="region of interest" description="Disordered" evidence="6">
    <location>
        <begin position="155"/>
        <end position="200"/>
    </location>
</feature>
<organism evidence="8">
    <name type="scientific">Tetraselmis chuii</name>
    <dbReference type="NCBI Taxonomy" id="63592"/>
    <lineage>
        <taxon>Eukaryota</taxon>
        <taxon>Viridiplantae</taxon>
        <taxon>Chlorophyta</taxon>
        <taxon>core chlorophytes</taxon>
        <taxon>Chlorodendrophyceae</taxon>
        <taxon>Chlorodendrales</taxon>
        <taxon>Chlorodendraceae</taxon>
        <taxon>Tetraselmis</taxon>
    </lineage>
</organism>
<comment type="similarity">
    <text evidence="1 5">Belongs to the universal ribosomal protein uS5 family.</text>
</comment>
<accession>A0A7S1SPW2</accession>
<dbReference type="GO" id="GO:0003723">
    <property type="term" value="F:RNA binding"/>
    <property type="evidence" value="ECO:0007669"/>
    <property type="project" value="InterPro"/>
</dbReference>
<dbReference type="PROSITE" id="PS50881">
    <property type="entry name" value="S5_DSRBD"/>
    <property type="match status" value="1"/>
</dbReference>
<reference evidence="8" key="1">
    <citation type="submission" date="2021-01" db="EMBL/GenBank/DDBJ databases">
        <authorList>
            <person name="Corre E."/>
            <person name="Pelletier E."/>
            <person name="Niang G."/>
            <person name="Scheremetjew M."/>
            <person name="Finn R."/>
            <person name="Kale V."/>
            <person name="Holt S."/>
            <person name="Cochrane G."/>
            <person name="Meng A."/>
            <person name="Brown T."/>
            <person name="Cohen L."/>
        </authorList>
    </citation>
    <scope>NUCLEOTIDE SEQUENCE</scope>
    <source>
        <strain evidence="8">PLY429</strain>
    </source>
</reference>
<evidence type="ECO:0000256" key="3">
    <source>
        <dbReference type="ARBA" id="ARBA00023274"/>
    </source>
</evidence>
<dbReference type="EMBL" id="HBGG01014198">
    <property type="protein sequence ID" value="CAD9205027.1"/>
    <property type="molecule type" value="Transcribed_RNA"/>
</dbReference>
<protein>
    <recommendedName>
        <fullName evidence="7">S5 DRBM domain-containing protein</fullName>
    </recommendedName>
</protein>
<dbReference type="SUPFAM" id="SSF54768">
    <property type="entry name" value="dsRNA-binding domain-like"/>
    <property type="match status" value="1"/>
</dbReference>
<dbReference type="InterPro" id="IPR014721">
    <property type="entry name" value="Ribsml_uS5_D2-typ_fold_subgr"/>
</dbReference>
<name>A0A7S1SPW2_9CHLO</name>
<dbReference type="Pfam" id="PF00333">
    <property type="entry name" value="Ribosomal_S5"/>
    <property type="match status" value="1"/>
</dbReference>
<evidence type="ECO:0000256" key="6">
    <source>
        <dbReference type="SAM" id="MobiDB-lite"/>
    </source>
</evidence>
<feature type="compositionally biased region" description="Acidic residues" evidence="6">
    <location>
        <begin position="155"/>
        <end position="165"/>
    </location>
</feature>
<dbReference type="InterPro" id="IPR013810">
    <property type="entry name" value="Ribosomal_uS5_N"/>
</dbReference>
<dbReference type="InterPro" id="IPR005324">
    <property type="entry name" value="Ribosomal_uS5_C"/>
</dbReference>
<dbReference type="GO" id="GO:0005840">
    <property type="term" value="C:ribosome"/>
    <property type="evidence" value="ECO:0007669"/>
    <property type="project" value="UniProtKB-KW"/>
</dbReference>
<feature type="compositionally biased region" description="Low complexity" evidence="6">
    <location>
        <begin position="166"/>
        <end position="189"/>
    </location>
</feature>
<evidence type="ECO:0000256" key="1">
    <source>
        <dbReference type="ARBA" id="ARBA00008945"/>
    </source>
</evidence>
<dbReference type="PANTHER" id="PTHR48277">
    <property type="entry name" value="MITOCHONDRIAL RIBOSOMAL PROTEIN S5"/>
    <property type="match status" value="1"/>
</dbReference>
<dbReference type="InterPro" id="IPR000851">
    <property type="entry name" value="Ribosomal_uS5"/>
</dbReference>
<proteinExistence type="inferred from homology"/>
<dbReference type="InterPro" id="IPR020568">
    <property type="entry name" value="Ribosomal_Su5_D2-typ_SF"/>
</dbReference>
<evidence type="ECO:0000313" key="8">
    <source>
        <dbReference type="EMBL" id="CAD9205027.1"/>
    </source>
</evidence>
<evidence type="ECO:0000256" key="2">
    <source>
        <dbReference type="ARBA" id="ARBA00022980"/>
    </source>
</evidence>
<dbReference type="GO" id="GO:0006412">
    <property type="term" value="P:translation"/>
    <property type="evidence" value="ECO:0007669"/>
    <property type="project" value="InterPro"/>
</dbReference>
<gene>
    <name evidence="8" type="ORF">TCHU04912_LOCUS7262</name>
</gene>
<dbReference type="GO" id="GO:0003735">
    <property type="term" value="F:structural constituent of ribosome"/>
    <property type="evidence" value="ECO:0007669"/>
    <property type="project" value="UniProtKB-UniRule"/>
</dbReference>
<dbReference type="PANTHER" id="PTHR48277:SF1">
    <property type="entry name" value="MITOCHONDRIAL RIBOSOMAL PROTEIN S5"/>
    <property type="match status" value="1"/>
</dbReference>
<keyword evidence="2 4" id="KW-0689">Ribosomal protein</keyword>
<dbReference type="Pfam" id="PF03719">
    <property type="entry name" value="Ribosomal_S5_C"/>
    <property type="match status" value="1"/>
</dbReference>
<evidence type="ECO:0000256" key="4">
    <source>
        <dbReference type="PROSITE-ProRule" id="PRU00268"/>
    </source>
</evidence>
<dbReference type="GO" id="GO:1990904">
    <property type="term" value="C:ribonucleoprotein complex"/>
    <property type="evidence" value="ECO:0007669"/>
    <property type="project" value="UniProtKB-UniRule"/>
</dbReference>
<sequence>MRAIAARGSLPGALSAFRAASSVVLPLPADRVNVEERWSRPVPLGPLSSASTPHFPPRPASTFSSPLTRGFAASASDEGLKGGARELSGEELAAAEALFYEMCGKDITPPPDLDELTALAELKRKHDEVYGLESVPTLETINEMHDLVMAEMAAEDAEGDSELDLDGSSSSDSDSDSESGSVSDSSVEGAKGGEGDEEDVEISREVWEEYKLTPEDIAQVKAAQNLPRKVQKSMMQQDLKALLRRQQDPSDVDDEVDPDRERERERIFDMRTVSVQRTCKKNKGGGLFRFQAFVVVGNGDGVIGYGMGKAAEVLGAIDKAYQEAERNLYFVERYRGHTVYEATEGKCTKTKVRVWPRPSGSGIRCNDTLANICALAGIQDIGAKCHGSRHRLNMVKAFFQALDKQRLPEDIAKERGLVAREVAGVLR</sequence>
<dbReference type="SUPFAM" id="SSF54211">
    <property type="entry name" value="Ribosomal protein S5 domain 2-like"/>
    <property type="match status" value="1"/>
</dbReference>
<evidence type="ECO:0000256" key="5">
    <source>
        <dbReference type="RuleBase" id="RU003823"/>
    </source>
</evidence>
<dbReference type="AlphaFoldDB" id="A0A7S1SPW2"/>